<reference evidence="2 3" key="1">
    <citation type="submission" date="2021-02" db="EMBL/GenBank/DDBJ databases">
        <title>Draft Genome Sequences of 5 Vibrio neptunius Strains Isolated From of Bivalve Hatcheries.</title>
        <authorList>
            <person name="Galvis F."/>
            <person name="Barja J.L."/>
            <person name="Lemos M.L."/>
            <person name="Balado M."/>
        </authorList>
    </citation>
    <scope>NUCLEOTIDE SEQUENCE [LARGE SCALE GENOMIC DNA]</scope>
    <source>
        <strain evidence="2 3">PP-145.98</strain>
    </source>
</reference>
<feature type="region of interest" description="Disordered" evidence="1">
    <location>
        <begin position="72"/>
        <end position="91"/>
    </location>
</feature>
<accession>A0ABS3A3J8</accession>
<evidence type="ECO:0000313" key="2">
    <source>
        <dbReference type="EMBL" id="MBN3578341.1"/>
    </source>
</evidence>
<gene>
    <name evidence="2" type="ORF">JYA62_11785</name>
</gene>
<organism evidence="2 3">
    <name type="scientific">Vibrio neptunius</name>
    <dbReference type="NCBI Taxonomy" id="170651"/>
    <lineage>
        <taxon>Bacteria</taxon>
        <taxon>Pseudomonadati</taxon>
        <taxon>Pseudomonadota</taxon>
        <taxon>Gammaproteobacteria</taxon>
        <taxon>Vibrionales</taxon>
        <taxon>Vibrionaceae</taxon>
        <taxon>Vibrio</taxon>
    </lineage>
</organism>
<feature type="compositionally biased region" description="Low complexity" evidence="1">
    <location>
        <begin position="76"/>
        <end position="89"/>
    </location>
</feature>
<evidence type="ECO:0000256" key="1">
    <source>
        <dbReference type="SAM" id="MobiDB-lite"/>
    </source>
</evidence>
<dbReference type="Gene3D" id="1.25.40.10">
    <property type="entry name" value="Tetratricopeptide repeat domain"/>
    <property type="match status" value="2"/>
</dbReference>
<feature type="region of interest" description="Disordered" evidence="1">
    <location>
        <begin position="96"/>
        <end position="117"/>
    </location>
</feature>
<dbReference type="RefSeq" id="WP_206370010.1">
    <property type="nucleotide sequence ID" value="NZ_CAWPTM010000040.1"/>
</dbReference>
<keyword evidence="3" id="KW-1185">Reference proteome</keyword>
<dbReference type="SMART" id="SM00028">
    <property type="entry name" value="TPR"/>
    <property type="match status" value="4"/>
</dbReference>
<dbReference type="InterPro" id="IPR011990">
    <property type="entry name" value="TPR-like_helical_dom_sf"/>
</dbReference>
<sequence length="345" mass="37507">MSAINNALSELANNHSNQPEQIVKANVKPVSQLKVLPWVVGSFGLSLAVGGWALSTQAPISESQPLAAVSVDKTVEPVVSPTSKSSVSSNAIYLPQHKSDKKNNPPPSNLTNNNSNLLPQPKILKVAATATPPAKVEKGEVVVHQVELSSAQLAEKAEIRAKKALDNNNLNEALSHYQEALRYAPASVKVRQKLSALYYGKGESRKAVDILSKGIQLDREDSTLRMSLAKLLMKEQQNEAALTALVHLPQKASVEYLSLRAALAQKSKQDDIALSSYQSLVSMDPDSGRWWLGLGIQQERALNLLKAEEAYQQALTKLGLSNQSKQFIRDRLSLISRLEGQPDAN</sequence>
<dbReference type="SUPFAM" id="SSF48452">
    <property type="entry name" value="TPR-like"/>
    <property type="match status" value="1"/>
</dbReference>
<dbReference type="EMBL" id="JAFHLB010000013">
    <property type="protein sequence ID" value="MBN3578341.1"/>
    <property type="molecule type" value="Genomic_DNA"/>
</dbReference>
<proteinExistence type="predicted"/>
<evidence type="ECO:0000313" key="3">
    <source>
        <dbReference type="Proteomes" id="UP000779070"/>
    </source>
</evidence>
<dbReference type="Proteomes" id="UP000779070">
    <property type="component" value="Unassembled WGS sequence"/>
</dbReference>
<protein>
    <submittedName>
        <fullName evidence="2">MSHA biogenesis protein MshN</fullName>
    </submittedName>
</protein>
<name>A0ABS3A3J8_9VIBR</name>
<comment type="caution">
    <text evidence="2">The sequence shown here is derived from an EMBL/GenBank/DDBJ whole genome shotgun (WGS) entry which is preliminary data.</text>
</comment>
<dbReference type="InterPro" id="IPR019734">
    <property type="entry name" value="TPR_rpt"/>
</dbReference>
<dbReference type="Pfam" id="PF14559">
    <property type="entry name" value="TPR_19"/>
    <property type="match status" value="1"/>
</dbReference>